<evidence type="ECO:0000256" key="9">
    <source>
        <dbReference type="ARBA" id="ARBA00025439"/>
    </source>
</evidence>
<dbReference type="Pfam" id="PF02653">
    <property type="entry name" value="BPD_transp_2"/>
    <property type="match status" value="1"/>
</dbReference>
<dbReference type="CDD" id="cd06579">
    <property type="entry name" value="TM_PBP1_transp_AraH_like"/>
    <property type="match status" value="1"/>
</dbReference>
<feature type="transmembrane region" description="Helical" evidence="11">
    <location>
        <begin position="212"/>
        <end position="234"/>
    </location>
</feature>
<feature type="transmembrane region" description="Helical" evidence="11">
    <location>
        <begin position="52"/>
        <end position="80"/>
    </location>
</feature>
<dbReference type="PANTHER" id="PTHR32196">
    <property type="entry name" value="ABC TRANSPORTER PERMEASE PROTEIN YPHD-RELATED-RELATED"/>
    <property type="match status" value="1"/>
</dbReference>
<keyword evidence="7 11" id="KW-1133">Transmembrane helix</keyword>
<feature type="transmembrane region" description="Helical" evidence="11">
    <location>
        <begin position="246"/>
        <end position="279"/>
    </location>
</feature>
<comment type="function">
    <text evidence="9">Part of the ABC transporter complex LsrABCD involved in autoinducer 2 (AI-2) import. Probably responsible for the translocation of the substrate across the membrane.</text>
</comment>
<proteinExistence type="predicted"/>
<keyword evidence="3" id="KW-0813">Transport</keyword>
<evidence type="ECO:0000256" key="1">
    <source>
        <dbReference type="ARBA" id="ARBA00004651"/>
    </source>
</evidence>
<keyword evidence="6 11" id="KW-0812">Transmembrane</keyword>
<evidence type="ECO:0000256" key="7">
    <source>
        <dbReference type="ARBA" id="ARBA00022989"/>
    </source>
</evidence>
<feature type="transmembrane region" description="Helical" evidence="11">
    <location>
        <begin position="158"/>
        <end position="181"/>
    </location>
</feature>
<protein>
    <recommendedName>
        <fullName evidence="10">Autoinducer 2 import system permease protein LsrC</fullName>
    </recommendedName>
</protein>
<evidence type="ECO:0000256" key="10">
    <source>
        <dbReference type="ARBA" id="ARBA00039382"/>
    </source>
</evidence>
<comment type="caution">
    <text evidence="12">The sequence shown here is derived from an EMBL/GenBank/DDBJ whole genome shotgun (WGS) entry which is preliminary data.</text>
</comment>
<evidence type="ECO:0000313" key="13">
    <source>
        <dbReference type="Proteomes" id="UP000632222"/>
    </source>
</evidence>
<evidence type="ECO:0000256" key="5">
    <source>
        <dbReference type="ARBA" id="ARBA00022519"/>
    </source>
</evidence>
<keyword evidence="8 11" id="KW-0472">Membrane</keyword>
<name>A0ABQ2D1Y2_9DEIO</name>
<keyword evidence="13" id="KW-1185">Reference proteome</keyword>
<reference evidence="13" key="1">
    <citation type="journal article" date="2019" name="Int. J. Syst. Evol. Microbiol.">
        <title>The Global Catalogue of Microorganisms (GCM) 10K type strain sequencing project: providing services to taxonomists for standard genome sequencing and annotation.</title>
        <authorList>
            <consortium name="The Broad Institute Genomics Platform"/>
            <consortium name="The Broad Institute Genome Sequencing Center for Infectious Disease"/>
            <person name="Wu L."/>
            <person name="Ma J."/>
        </authorList>
    </citation>
    <scope>NUCLEOTIDE SEQUENCE [LARGE SCALE GENOMIC DNA]</scope>
    <source>
        <strain evidence="13">JCM 14370</strain>
    </source>
</reference>
<keyword evidence="4" id="KW-1003">Cell membrane</keyword>
<feature type="transmembrane region" description="Helical" evidence="11">
    <location>
        <begin position="291"/>
        <end position="311"/>
    </location>
</feature>
<evidence type="ECO:0000313" key="12">
    <source>
        <dbReference type="EMBL" id="GGJ42521.1"/>
    </source>
</evidence>
<dbReference type="PANTHER" id="PTHR32196:SF29">
    <property type="entry name" value="AUTOINDUCER 2 IMPORT SYSTEM PERMEASE PROTEIN LSRC"/>
    <property type="match status" value="1"/>
</dbReference>
<evidence type="ECO:0000256" key="3">
    <source>
        <dbReference type="ARBA" id="ARBA00022448"/>
    </source>
</evidence>
<accession>A0ABQ2D1Y2</accession>
<keyword evidence="5" id="KW-0997">Cell inner membrane</keyword>
<dbReference type="Proteomes" id="UP000632222">
    <property type="component" value="Unassembled WGS sequence"/>
</dbReference>
<feature type="transmembrane region" description="Helical" evidence="11">
    <location>
        <begin position="12"/>
        <end position="32"/>
    </location>
</feature>
<evidence type="ECO:0000256" key="4">
    <source>
        <dbReference type="ARBA" id="ARBA00022475"/>
    </source>
</evidence>
<dbReference type="EMBL" id="BMOD01000012">
    <property type="protein sequence ID" value="GGJ42521.1"/>
    <property type="molecule type" value="Genomic_DNA"/>
</dbReference>
<evidence type="ECO:0000256" key="8">
    <source>
        <dbReference type="ARBA" id="ARBA00023136"/>
    </source>
</evidence>
<evidence type="ECO:0000256" key="11">
    <source>
        <dbReference type="SAM" id="Phobius"/>
    </source>
</evidence>
<dbReference type="InterPro" id="IPR001851">
    <property type="entry name" value="ABC_transp_permease"/>
</dbReference>
<evidence type="ECO:0000256" key="6">
    <source>
        <dbReference type="ARBA" id="ARBA00022692"/>
    </source>
</evidence>
<dbReference type="RefSeq" id="WP_189003885.1">
    <property type="nucleotide sequence ID" value="NZ_BMOD01000012.1"/>
</dbReference>
<comment type="subcellular location">
    <subcellularLocation>
        <location evidence="1">Cell membrane</location>
        <topology evidence="1">Multi-pass membrane protein</topology>
    </subcellularLocation>
</comment>
<sequence length="332" mass="35438">MKLLKTHRQEAVLLLILVLGFVLVGLITPSFFSIKTLDTLWHDSALLLTLALAQMLIIMSRGIDLSVASNLALSGMLVALLSQHFPGLPMPVLLLVGAVSGSLLGMVNSFLITGLNLPPIVATLGTMSVFRGLIYVVSEGKWITSKDLPQHVMDFPNARFLGLSTLQWEFLVVLGLFFVVVHHSRFGREIRAYGGNPSASKYVGIPEKPRVFALYVLSGLVSGIVGVLWVARYAIAYTEVAQGFELQVIAACVLGGVSIAGGVGTVIGTMLGSLFLVGLYNALPVVHVSPFWQTALVGLSILVAVVVNQGARKAIGKNILRQTGQNQQAGQV</sequence>
<gene>
    <name evidence="12" type="ORF">GCM10008938_30830</name>
</gene>
<evidence type="ECO:0000256" key="2">
    <source>
        <dbReference type="ARBA" id="ARBA00011262"/>
    </source>
</evidence>
<comment type="subunit">
    <text evidence="2">The complex is composed of two ATP-binding proteins (LsrA), two transmembrane proteins (LsrC and LsrD) and a solute-binding protein (LsrB).</text>
</comment>
<organism evidence="12 13">
    <name type="scientific">Deinococcus roseus</name>
    <dbReference type="NCBI Taxonomy" id="392414"/>
    <lineage>
        <taxon>Bacteria</taxon>
        <taxon>Thermotogati</taxon>
        <taxon>Deinococcota</taxon>
        <taxon>Deinococci</taxon>
        <taxon>Deinococcales</taxon>
        <taxon>Deinococcaceae</taxon>
        <taxon>Deinococcus</taxon>
    </lineage>
</organism>